<evidence type="ECO:0000256" key="8">
    <source>
        <dbReference type="ARBA" id="ARBA00023136"/>
    </source>
</evidence>
<keyword evidence="8 9" id="KW-0472">Membrane</keyword>
<keyword evidence="3" id="KW-0285">Flavoprotein</keyword>
<evidence type="ECO:0000256" key="7">
    <source>
        <dbReference type="ARBA" id="ARBA00022989"/>
    </source>
</evidence>
<evidence type="ECO:0000256" key="9">
    <source>
        <dbReference type="SAM" id="Phobius"/>
    </source>
</evidence>
<feature type="transmembrane region" description="Helical" evidence="9">
    <location>
        <begin position="188"/>
        <end position="208"/>
    </location>
</feature>
<dbReference type="STRING" id="1121409.SAMN02745124_03446"/>
<evidence type="ECO:0000256" key="4">
    <source>
        <dbReference type="ARBA" id="ARBA00022643"/>
    </source>
</evidence>
<dbReference type="PANTHER" id="PTHR30578">
    <property type="entry name" value="ELECTRON TRANSPORT COMPLEX PROTEIN RNFD"/>
    <property type="match status" value="1"/>
</dbReference>
<evidence type="ECO:0000313" key="11">
    <source>
        <dbReference type="Proteomes" id="UP000184139"/>
    </source>
</evidence>
<feature type="transmembrane region" description="Helical" evidence="9">
    <location>
        <begin position="156"/>
        <end position="176"/>
    </location>
</feature>
<sequence>MNSKTENKCKLHVSHAPFWHNGSSVANKHYHILIASLPAVIPGIIFYGRAAVGVVTLSIASAIIWELLFSVTARQKITIGNGNSALAGMLLAMMLPATTPWWLVVCGTFFAVVIGREIFGGLGANPFNPVVLALTILTVSWGNLFDFNRALLDYHFTAASIYPLTMSKAFGSAAVAPLSLWELLLGNMPGGIGSTCGLGLLVGGIYLMIRGFIRWEISVSFIAGIVLAAAVFHIIDPLRYAGPGFHLVTGYALIGAFFLATEDASSPVNFLPMILYGLLGGILTVLIRNTGIHTNGVPYAILLINLVNPLLDQIKVPHKLRQPL</sequence>
<accession>A0A1M5XXK7</accession>
<dbReference type="GO" id="GO:0005886">
    <property type="term" value="C:plasma membrane"/>
    <property type="evidence" value="ECO:0007669"/>
    <property type="project" value="TreeGrafter"/>
</dbReference>
<dbReference type="InterPro" id="IPR004338">
    <property type="entry name" value="NqrB/RnfD"/>
</dbReference>
<dbReference type="AlphaFoldDB" id="A0A1M5XXK7"/>
<feature type="transmembrane region" description="Helical" evidence="9">
    <location>
        <begin position="126"/>
        <end position="144"/>
    </location>
</feature>
<name>A0A1M5XXK7_9BACT</name>
<keyword evidence="11" id="KW-1185">Reference proteome</keyword>
<feature type="transmembrane region" description="Helical" evidence="9">
    <location>
        <begin position="241"/>
        <end position="261"/>
    </location>
</feature>
<keyword evidence="4" id="KW-0288">FMN</keyword>
<feature type="transmembrane region" description="Helical" evidence="9">
    <location>
        <begin position="215"/>
        <end position="235"/>
    </location>
</feature>
<evidence type="ECO:0000256" key="6">
    <source>
        <dbReference type="ARBA" id="ARBA00022967"/>
    </source>
</evidence>
<keyword evidence="1" id="KW-0813">Transport</keyword>
<evidence type="ECO:0000313" key="10">
    <source>
        <dbReference type="EMBL" id="SHI04561.1"/>
    </source>
</evidence>
<proteinExistence type="predicted"/>
<dbReference type="Proteomes" id="UP000184139">
    <property type="component" value="Unassembled WGS sequence"/>
</dbReference>
<protein>
    <submittedName>
        <fullName evidence="10">Electron transport complex protein RnfD</fullName>
    </submittedName>
</protein>
<evidence type="ECO:0000256" key="1">
    <source>
        <dbReference type="ARBA" id="ARBA00022448"/>
    </source>
</evidence>
<keyword evidence="7 9" id="KW-1133">Transmembrane helix</keyword>
<feature type="transmembrane region" description="Helical" evidence="9">
    <location>
        <begin position="293"/>
        <end position="311"/>
    </location>
</feature>
<feature type="transmembrane region" description="Helical" evidence="9">
    <location>
        <begin position="54"/>
        <end position="73"/>
    </location>
</feature>
<gene>
    <name evidence="10" type="ORF">SAMN02745124_03446</name>
</gene>
<dbReference type="Pfam" id="PF03116">
    <property type="entry name" value="NQR2_RnfD_RnfE"/>
    <property type="match status" value="1"/>
</dbReference>
<feature type="transmembrane region" description="Helical" evidence="9">
    <location>
        <begin position="30"/>
        <end position="48"/>
    </location>
</feature>
<evidence type="ECO:0000256" key="3">
    <source>
        <dbReference type="ARBA" id="ARBA00022630"/>
    </source>
</evidence>
<dbReference type="OrthoDB" id="9776359at2"/>
<evidence type="ECO:0000256" key="2">
    <source>
        <dbReference type="ARBA" id="ARBA00022553"/>
    </source>
</evidence>
<dbReference type="PANTHER" id="PTHR30578:SF0">
    <property type="entry name" value="ION-TRANSLOCATING OXIDOREDUCTASE COMPLEX SUBUNIT D"/>
    <property type="match status" value="1"/>
</dbReference>
<evidence type="ECO:0000256" key="5">
    <source>
        <dbReference type="ARBA" id="ARBA00022692"/>
    </source>
</evidence>
<organism evidence="10 11">
    <name type="scientific">Desulfofustis glycolicus DSM 9705</name>
    <dbReference type="NCBI Taxonomy" id="1121409"/>
    <lineage>
        <taxon>Bacteria</taxon>
        <taxon>Pseudomonadati</taxon>
        <taxon>Thermodesulfobacteriota</taxon>
        <taxon>Desulfobulbia</taxon>
        <taxon>Desulfobulbales</taxon>
        <taxon>Desulfocapsaceae</taxon>
        <taxon>Desulfofustis</taxon>
    </lineage>
</organism>
<feature type="transmembrane region" description="Helical" evidence="9">
    <location>
        <begin position="268"/>
        <end position="287"/>
    </location>
</feature>
<dbReference type="GO" id="GO:0055085">
    <property type="term" value="P:transmembrane transport"/>
    <property type="evidence" value="ECO:0007669"/>
    <property type="project" value="InterPro"/>
</dbReference>
<dbReference type="EMBL" id="FQXS01000024">
    <property type="protein sequence ID" value="SHI04561.1"/>
    <property type="molecule type" value="Genomic_DNA"/>
</dbReference>
<reference evidence="10 11" key="1">
    <citation type="submission" date="2016-11" db="EMBL/GenBank/DDBJ databases">
        <authorList>
            <person name="Jaros S."/>
            <person name="Januszkiewicz K."/>
            <person name="Wedrychowicz H."/>
        </authorList>
    </citation>
    <scope>NUCLEOTIDE SEQUENCE [LARGE SCALE GENOMIC DNA]</scope>
    <source>
        <strain evidence="10 11">DSM 9705</strain>
    </source>
</reference>
<feature type="transmembrane region" description="Helical" evidence="9">
    <location>
        <begin position="85"/>
        <end position="114"/>
    </location>
</feature>
<keyword evidence="5 9" id="KW-0812">Transmembrane</keyword>
<keyword evidence="2" id="KW-0597">Phosphoprotein</keyword>
<keyword evidence="6" id="KW-1278">Translocase</keyword>